<organism evidence="3 4">
    <name type="scientific">Parvimonas micra</name>
    <dbReference type="NCBI Taxonomy" id="33033"/>
    <lineage>
        <taxon>Bacteria</taxon>
        <taxon>Bacillati</taxon>
        <taxon>Bacillota</taxon>
        <taxon>Tissierellia</taxon>
        <taxon>Tissierellales</taxon>
        <taxon>Peptoniphilaceae</taxon>
        <taxon>Parvimonas</taxon>
    </lineage>
</organism>
<dbReference type="Proteomes" id="UP000031386">
    <property type="component" value="Chromosome"/>
</dbReference>
<dbReference type="EMBL" id="CP009761">
    <property type="protein sequence ID" value="AIZ36298.1"/>
    <property type="molecule type" value="Genomic_DNA"/>
</dbReference>
<keyword evidence="1" id="KW-0175">Coiled coil</keyword>
<protein>
    <submittedName>
        <fullName evidence="3">Uncharacterized protein</fullName>
    </submittedName>
</protein>
<reference evidence="3 4" key="1">
    <citation type="submission" date="2014-10" db="EMBL/GenBank/DDBJ databases">
        <title>Complete genome sequence of Parvimonas micra KCOM 1535 (= ChDC B708).</title>
        <authorList>
            <person name="Kook J.-K."/>
            <person name="Park S.-N."/>
            <person name="Lim Y.K."/>
            <person name="Roh H."/>
        </authorList>
    </citation>
    <scope>NUCLEOTIDE SEQUENCE [LARGE SCALE GENOMIC DNA]</scope>
    <source>
        <strain evidence="4">KCOM 1535 / ChDC B708</strain>
    </source>
</reference>
<sequence length="267" mass="31785">MVKYTRGDFMSNRFLNIKNIIEKFLVLFLIFILSFNFVSKNSFADDNFDRANRIYDMDYRSFFIGNIVDDSNGKFKIKVTTIFLGENLKEIEVPKFKEYSYSRLTPAKGDYFVGILKKDNTLDLTWIFKATSGNYQTLYLANDKDPDNSEIKLFQNMINKGDYVPNLDEIERNKRLEANKYSKPKDDFKKNYDELTEEEKKKRLEAVNEKSEKEYKERMEAIASLIKNPVMLIVPTILFLLIFYVVRSKRKFLKEMEERDDEYDDEK</sequence>
<evidence type="ECO:0000313" key="3">
    <source>
        <dbReference type="EMBL" id="AIZ36298.1"/>
    </source>
</evidence>
<evidence type="ECO:0000313" key="4">
    <source>
        <dbReference type="Proteomes" id="UP000031386"/>
    </source>
</evidence>
<dbReference type="STRING" id="33033.NW74_02580"/>
<dbReference type="AlphaFoldDB" id="A0A0B4S0H9"/>
<dbReference type="GeneID" id="93384339"/>
<feature type="coiled-coil region" evidence="1">
    <location>
        <begin position="185"/>
        <end position="221"/>
    </location>
</feature>
<name>A0A0B4S0H9_9FIRM</name>
<keyword evidence="2" id="KW-0472">Membrane</keyword>
<evidence type="ECO:0000256" key="1">
    <source>
        <dbReference type="SAM" id="Coils"/>
    </source>
</evidence>
<accession>A0A0B4S0H9</accession>
<gene>
    <name evidence="3" type="ORF">NW74_02580</name>
</gene>
<evidence type="ECO:0000256" key="2">
    <source>
        <dbReference type="SAM" id="Phobius"/>
    </source>
</evidence>
<keyword evidence="2" id="KW-1133">Transmembrane helix</keyword>
<dbReference type="RefSeq" id="WP_004833735.1">
    <property type="nucleotide sequence ID" value="NZ_LR134472.1"/>
</dbReference>
<feature type="transmembrane region" description="Helical" evidence="2">
    <location>
        <begin position="229"/>
        <end position="246"/>
    </location>
</feature>
<proteinExistence type="predicted"/>
<keyword evidence="4" id="KW-1185">Reference proteome</keyword>
<dbReference type="KEGG" id="pmic:NW74_02580"/>
<keyword evidence="2" id="KW-0812">Transmembrane</keyword>